<dbReference type="GO" id="GO:0030288">
    <property type="term" value="C:outer membrane-bounded periplasmic space"/>
    <property type="evidence" value="ECO:0007669"/>
    <property type="project" value="TreeGrafter"/>
</dbReference>
<sequence length="571" mass="63604">MNNITNHKLPLAAGIIAGALLTVASYSLLNIDNKDTAPSSSEATEPLHWVAPMDPNYTRDKPGKSPMGMDLIPVYADKSGGIDTGQGTINISPDVVNNLGVRTTKVERKSLHTEIKTVGYVKYNEDQLVHIHPRVEGWIDKLYIKAAGDPVEKGQPLYEIYSPALVNAQEELVLALSRNSQRLIRAAEDRLTALQLPPKAIDELKRSRKVRQNVTFYSPQSGVLDNLNIRQGFFVKPGTSLMSIGSLNEVWVEAEVFEDQSAFVKAGLPVTMTLDYFPGKLWQGRVDYIHPSLDVKTRTLKVRLRFNNDNRNLKPNMFAQVVIHAQAKDNILLIPNESVIRTGSMNRAVLALDDGRYKSVKIKTGRSNDNYTEVLLGLNDGDQVVTSAQFLLDSESSKTSDFKRMNHASDTDKDLLAAVWVDAEINTTMPDHRMVNLSHNAIPLWDWPEMTMDFTVASEVDINKMKPGSKLQVSIKKNVSDNYEIIAIKSKESERSDAATVDGIINNIMTDHRMLNISREAIEKWNKPAATVDFIVDRSVDISSLTAGMSIQFSFTIDNGTFLITDIKSTY</sequence>
<dbReference type="Pfam" id="PF25919">
    <property type="entry name" value="BSH_CusB"/>
    <property type="match status" value="1"/>
</dbReference>
<dbReference type="Pfam" id="PF25869">
    <property type="entry name" value="3HB_CusB"/>
    <property type="match status" value="1"/>
</dbReference>
<dbReference type="GO" id="GO:0046914">
    <property type="term" value="F:transition metal ion binding"/>
    <property type="evidence" value="ECO:0007669"/>
    <property type="project" value="TreeGrafter"/>
</dbReference>
<accession>A0A9J6RRG9</accession>
<feature type="domain" description="CusB-like barrel-sandwich hybrid" evidence="5">
    <location>
        <begin position="129"/>
        <end position="244"/>
    </location>
</feature>
<dbReference type="InterPro" id="IPR058792">
    <property type="entry name" value="Beta-barrel_RND_2"/>
</dbReference>
<dbReference type="SUPFAM" id="SSF111369">
    <property type="entry name" value="HlyD-like secretion proteins"/>
    <property type="match status" value="1"/>
</dbReference>
<dbReference type="InterPro" id="IPR021647">
    <property type="entry name" value="CusF_Ec"/>
</dbReference>
<feature type="domain" description="Heavy metal binding" evidence="3">
    <location>
        <begin position="48"/>
        <end position="74"/>
    </location>
</feature>
<evidence type="ECO:0000259" key="5">
    <source>
        <dbReference type="Pfam" id="PF25919"/>
    </source>
</evidence>
<dbReference type="GO" id="GO:0016020">
    <property type="term" value="C:membrane"/>
    <property type="evidence" value="ECO:0007669"/>
    <property type="project" value="InterPro"/>
</dbReference>
<gene>
    <name evidence="8" type="ORF">O0V09_16265</name>
</gene>
<dbReference type="Pfam" id="PF11604">
    <property type="entry name" value="CusF_Ec"/>
    <property type="match status" value="2"/>
</dbReference>
<evidence type="ECO:0000256" key="2">
    <source>
        <dbReference type="ARBA" id="ARBA00022448"/>
    </source>
</evidence>
<evidence type="ECO:0000259" key="4">
    <source>
        <dbReference type="Pfam" id="PF25869"/>
    </source>
</evidence>
<evidence type="ECO:0000259" key="7">
    <source>
        <dbReference type="Pfam" id="PF25967"/>
    </source>
</evidence>
<dbReference type="Gene3D" id="2.40.420.20">
    <property type="match status" value="1"/>
</dbReference>
<dbReference type="Gene3D" id="2.40.50.320">
    <property type="entry name" value="Copper binding periplasmic protein CusF"/>
    <property type="match status" value="2"/>
</dbReference>
<protein>
    <submittedName>
        <fullName evidence="8">Efflux RND transporter periplasmic adaptor subunit</fullName>
    </submittedName>
</protein>
<comment type="similarity">
    <text evidence="1">Belongs to the membrane fusion protein (MFP) (TC 8.A.1) family.</text>
</comment>
<dbReference type="GO" id="GO:0060003">
    <property type="term" value="P:copper ion export"/>
    <property type="evidence" value="ECO:0007669"/>
    <property type="project" value="TreeGrafter"/>
</dbReference>
<evidence type="ECO:0000256" key="1">
    <source>
        <dbReference type="ARBA" id="ARBA00009477"/>
    </source>
</evidence>
<dbReference type="InterPro" id="IPR042230">
    <property type="entry name" value="CusF_sf"/>
</dbReference>
<dbReference type="Gene3D" id="2.40.30.170">
    <property type="match status" value="1"/>
</dbReference>
<feature type="domain" description="Multidrug resistance protein MdtA-like C-terminal permuted SH3" evidence="7">
    <location>
        <begin position="330"/>
        <end position="387"/>
    </location>
</feature>
<dbReference type="InterPro" id="IPR045800">
    <property type="entry name" value="HMBD"/>
</dbReference>
<dbReference type="InterPro" id="IPR051909">
    <property type="entry name" value="MFP_Cation_Efflux"/>
</dbReference>
<feature type="domain" description="CusB-like three alpha-helical bundle" evidence="4">
    <location>
        <begin position="165"/>
        <end position="212"/>
    </location>
</feature>
<dbReference type="Pfam" id="PF19335">
    <property type="entry name" value="HMBD"/>
    <property type="match status" value="1"/>
</dbReference>
<keyword evidence="2" id="KW-0813">Transport</keyword>
<evidence type="ECO:0000313" key="8">
    <source>
        <dbReference type="EMBL" id="MCZ0866768.1"/>
    </source>
</evidence>
<keyword evidence="9" id="KW-1185">Reference proteome</keyword>
<dbReference type="EMBL" id="JAPTGG010000016">
    <property type="protein sequence ID" value="MCZ0866768.1"/>
    <property type="molecule type" value="Genomic_DNA"/>
</dbReference>
<dbReference type="AlphaFoldDB" id="A0A9J6RRG9"/>
<reference evidence="8 9" key="1">
    <citation type="submission" date="2022-12" db="EMBL/GenBank/DDBJ databases">
        <title>Dasania phycosphaerae sp. nov., isolated from particulate material of the south coast of Korea.</title>
        <authorList>
            <person name="Jiang Y."/>
        </authorList>
    </citation>
    <scope>NUCLEOTIDE SEQUENCE [LARGE SCALE GENOMIC DNA]</scope>
    <source>
        <strain evidence="8 9">GY-19</strain>
    </source>
</reference>
<name>A0A9J6RRG9_9GAMM</name>
<evidence type="ECO:0000259" key="6">
    <source>
        <dbReference type="Pfam" id="PF25954"/>
    </source>
</evidence>
<dbReference type="GO" id="GO:0015679">
    <property type="term" value="P:plasma membrane copper ion transport"/>
    <property type="evidence" value="ECO:0007669"/>
    <property type="project" value="TreeGrafter"/>
</dbReference>
<dbReference type="Gene3D" id="2.40.50.100">
    <property type="match status" value="1"/>
</dbReference>
<dbReference type="InterPro" id="IPR058790">
    <property type="entry name" value="BSH_CusB"/>
</dbReference>
<dbReference type="PANTHER" id="PTHR30097">
    <property type="entry name" value="CATION EFFLUX SYSTEM PROTEIN CUSB"/>
    <property type="match status" value="1"/>
</dbReference>
<dbReference type="RefSeq" id="WP_268905280.1">
    <property type="nucleotide sequence ID" value="NZ_JAPTGG010000016.1"/>
</dbReference>
<dbReference type="GO" id="GO:0022857">
    <property type="term" value="F:transmembrane transporter activity"/>
    <property type="evidence" value="ECO:0007669"/>
    <property type="project" value="InterPro"/>
</dbReference>
<dbReference type="Proteomes" id="UP001069090">
    <property type="component" value="Unassembled WGS sequence"/>
</dbReference>
<dbReference type="NCBIfam" id="TIGR01730">
    <property type="entry name" value="RND_mfp"/>
    <property type="match status" value="1"/>
</dbReference>
<comment type="caution">
    <text evidence="8">The sequence shown here is derived from an EMBL/GenBank/DDBJ whole genome shotgun (WGS) entry which is preliminary data.</text>
</comment>
<dbReference type="Pfam" id="PF25967">
    <property type="entry name" value="RND-MFP_C"/>
    <property type="match status" value="1"/>
</dbReference>
<evidence type="ECO:0000313" key="9">
    <source>
        <dbReference type="Proteomes" id="UP001069090"/>
    </source>
</evidence>
<dbReference type="InterPro" id="IPR058791">
    <property type="entry name" value="3HB_CusB"/>
</dbReference>
<dbReference type="Pfam" id="PF25954">
    <property type="entry name" value="Beta-barrel_RND_2"/>
    <property type="match status" value="1"/>
</dbReference>
<evidence type="ECO:0000259" key="3">
    <source>
        <dbReference type="Pfam" id="PF19335"/>
    </source>
</evidence>
<dbReference type="PANTHER" id="PTHR30097:SF15">
    <property type="entry name" value="CATION EFFLUX SYSTEM PROTEIN CUSB"/>
    <property type="match status" value="1"/>
</dbReference>
<dbReference type="Gene3D" id="6.10.140.730">
    <property type="match status" value="1"/>
</dbReference>
<organism evidence="8 9">
    <name type="scientific">Dasania phycosphaerae</name>
    <dbReference type="NCBI Taxonomy" id="2950436"/>
    <lineage>
        <taxon>Bacteria</taxon>
        <taxon>Pseudomonadati</taxon>
        <taxon>Pseudomonadota</taxon>
        <taxon>Gammaproteobacteria</taxon>
        <taxon>Cellvibrionales</taxon>
        <taxon>Spongiibacteraceae</taxon>
        <taxon>Dasania</taxon>
    </lineage>
</organism>
<dbReference type="InterPro" id="IPR058627">
    <property type="entry name" value="MdtA-like_C"/>
</dbReference>
<proteinExistence type="inferred from homology"/>
<feature type="domain" description="CusB-like beta-barrel" evidence="6">
    <location>
        <begin position="249"/>
        <end position="326"/>
    </location>
</feature>
<dbReference type="FunFam" id="2.40.30.170:FF:000010">
    <property type="entry name" value="Efflux RND transporter periplasmic adaptor subunit"/>
    <property type="match status" value="1"/>
</dbReference>
<dbReference type="InterPro" id="IPR006143">
    <property type="entry name" value="RND_pump_MFP"/>
</dbReference>